<reference evidence="13" key="2">
    <citation type="journal article" date="2023" name="IMA Fungus">
        <title>Comparative genomic study of the Penicillium genus elucidates a diverse pangenome and 15 lateral gene transfer events.</title>
        <authorList>
            <person name="Petersen C."/>
            <person name="Sorensen T."/>
            <person name="Nielsen M.R."/>
            <person name="Sondergaard T.E."/>
            <person name="Sorensen J.L."/>
            <person name="Fitzpatrick D.A."/>
            <person name="Frisvad J.C."/>
            <person name="Nielsen K.L."/>
        </authorList>
    </citation>
    <scope>NUCLEOTIDE SEQUENCE</scope>
    <source>
        <strain evidence="13">IBT 23319</strain>
    </source>
</reference>
<evidence type="ECO:0000256" key="6">
    <source>
        <dbReference type="ARBA" id="ARBA00022827"/>
    </source>
</evidence>
<dbReference type="Proteomes" id="UP001147733">
    <property type="component" value="Unassembled WGS sequence"/>
</dbReference>
<keyword evidence="9 11" id="KW-0627">Porphyrin biosynthesis</keyword>
<protein>
    <recommendedName>
        <fullName evidence="4 11">Protoporphyrinogen oxidase</fullName>
        <ecNumber evidence="4 11">1.3.3.4</ecNumber>
    </recommendedName>
</protein>
<evidence type="ECO:0000313" key="14">
    <source>
        <dbReference type="Proteomes" id="UP001147733"/>
    </source>
</evidence>
<keyword evidence="14" id="KW-1185">Reference proteome</keyword>
<dbReference type="InterPro" id="IPR002937">
    <property type="entry name" value="Amino_oxidase"/>
</dbReference>
<dbReference type="OrthoDB" id="438553at2759"/>
<evidence type="ECO:0000256" key="1">
    <source>
        <dbReference type="ARBA" id="ARBA00002600"/>
    </source>
</evidence>
<organism evidence="13 14">
    <name type="scientific">Penicillium citrinum</name>
    <dbReference type="NCBI Taxonomy" id="5077"/>
    <lineage>
        <taxon>Eukaryota</taxon>
        <taxon>Fungi</taxon>
        <taxon>Dikarya</taxon>
        <taxon>Ascomycota</taxon>
        <taxon>Pezizomycotina</taxon>
        <taxon>Eurotiomycetes</taxon>
        <taxon>Eurotiomycetidae</taxon>
        <taxon>Eurotiales</taxon>
        <taxon>Aspergillaceae</taxon>
        <taxon>Penicillium</taxon>
    </lineage>
</organism>
<reference evidence="13" key="1">
    <citation type="submission" date="2022-11" db="EMBL/GenBank/DDBJ databases">
        <authorList>
            <person name="Petersen C."/>
        </authorList>
    </citation>
    <scope>NUCLEOTIDE SEQUENCE</scope>
    <source>
        <strain evidence="13">IBT 23319</strain>
    </source>
</reference>
<evidence type="ECO:0000313" key="13">
    <source>
        <dbReference type="EMBL" id="KAJ5221424.1"/>
    </source>
</evidence>
<evidence type="ECO:0000256" key="4">
    <source>
        <dbReference type="ARBA" id="ARBA00012867"/>
    </source>
</evidence>
<dbReference type="EC" id="1.3.3.4" evidence="4 11"/>
<evidence type="ECO:0000256" key="5">
    <source>
        <dbReference type="ARBA" id="ARBA00022630"/>
    </source>
</evidence>
<keyword evidence="5 11" id="KW-0285">Flavoprotein</keyword>
<evidence type="ECO:0000256" key="8">
    <source>
        <dbReference type="ARBA" id="ARBA00023133"/>
    </source>
</evidence>
<dbReference type="SUPFAM" id="SSF54373">
    <property type="entry name" value="FAD-linked reductases, C-terminal domain"/>
    <property type="match status" value="1"/>
</dbReference>
<evidence type="ECO:0000256" key="10">
    <source>
        <dbReference type="ARBA" id="ARBA00047554"/>
    </source>
</evidence>
<dbReference type="GO" id="GO:0006782">
    <property type="term" value="P:protoporphyrinogen IX biosynthetic process"/>
    <property type="evidence" value="ECO:0007669"/>
    <property type="project" value="UniProtKB-UniRule"/>
</dbReference>
<dbReference type="Pfam" id="PF01593">
    <property type="entry name" value="Amino_oxidase"/>
    <property type="match status" value="1"/>
</dbReference>
<dbReference type="InterPro" id="IPR036188">
    <property type="entry name" value="FAD/NAD-bd_sf"/>
</dbReference>
<name>A0A9W9NMM1_PENCI</name>
<dbReference type="RefSeq" id="XP_056496347.1">
    <property type="nucleotide sequence ID" value="XM_056649216.1"/>
</dbReference>
<keyword evidence="7 11" id="KW-0560">Oxidoreductase</keyword>
<keyword evidence="8 11" id="KW-0350">Heme biosynthesis</keyword>
<dbReference type="InterPro" id="IPR004572">
    <property type="entry name" value="Protoporphyrinogen_oxidase"/>
</dbReference>
<dbReference type="AlphaFoldDB" id="A0A9W9NMM1"/>
<keyword evidence="6 11" id="KW-0274">FAD</keyword>
<dbReference type="Gene3D" id="3.50.50.60">
    <property type="entry name" value="FAD/NAD(P)-binding domain"/>
    <property type="match status" value="1"/>
</dbReference>
<dbReference type="GO" id="GO:0004729">
    <property type="term" value="F:oxygen-dependent protoporphyrinogen oxidase activity"/>
    <property type="evidence" value="ECO:0007669"/>
    <property type="project" value="UniProtKB-UniRule"/>
</dbReference>
<comment type="pathway">
    <text evidence="2 11">Porphyrin-containing compound metabolism; protoporphyrin-IX biosynthesis; protoporphyrin-IX from protoporphyrinogen-IX: step 1/1.</text>
</comment>
<comment type="subcellular location">
    <subcellularLocation>
        <location evidence="11">Mitochondrion inner membrane</location>
    </subcellularLocation>
</comment>
<dbReference type="PANTHER" id="PTHR42923:SF3">
    <property type="entry name" value="PROTOPORPHYRINOGEN OXIDASE"/>
    <property type="match status" value="1"/>
</dbReference>
<comment type="similarity">
    <text evidence="3 11">Belongs to the protoporphyrinogen/coproporphyrinogen oxidase family. Protoporphyrinogen oxidase subfamily.</text>
</comment>
<comment type="cofactor">
    <cofactor evidence="11">
        <name>FAD</name>
        <dbReference type="ChEBI" id="CHEBI:57692"/>
    </cofactor>
    <text evidence="11">Binds 1 FAD per subunit.</text>
</comment>
<accession>A0A9W9NMM1</accession>
<proteinExistence type="inferred from homology"/>
<evidence type="ECO:0000256" key="7">
    <source>
        <dbReference type="ARBA" id="ARBA00023002"/>
    </source>
</evidence>
<dbReference type="PANTHER" id="PTHR42923">
    <property type="entry name" value="PROTOPORPHYRINOGEN OXIDASE"/>
    <property type="match status" value="1"/>
</dbReference>
<dbReference type="InterPro" id="IPR050464">
    <property type="entry name" value="Zeta_carotene_desat/Oxidored"/>
</dbReference>
<dbReference type="GeneID" id="81388383"/>
<sequence>MPVSCIPNGLRTGRRPFITAIRSQRRAYNVAVVGGGITGLTAAWKLTQDPQCTEITLYEKSHRLGGWMESETIPVEGGKIVFEYGPRTLRWARPAAQNILEMANAIGLSDQIIFTMKTQSAALNRYIYYPDHLVRLPTPTPELSFMQNVNNMIRSLFKEPLLKPLLPALLFEHTKPARMPDDWQRDESISSFISRRFNPQVADNLVSAMMHGIYAGDIDKLSAQTLLGPVRNMEDTGILYGMIMKAWTRTKNFMVDDSLIAAEKDKNGVEGFDENLVALTALGDQASTFTFPGGTQQLVDALASTLKKSGKVNIRTEADIQTISHEPGDYSSMNVTTSKDRKAYDHVIATIPAPALTKLLSVSPNSTNHPVIGKRVSPKLPSDTIQQLKSFNYATTVMVVNLYYPDPHLLPVQGFGYLIPRSTPASENPECGLGVIFATESGIGSKLAGFKHVGPEDDDFRWFSEPASQDTVDGTKLTVMMGGHYWDHFKPGDYPDHDTAVRMACTMLERHLGITAKPTITRSRLQQDAIPQYTVGHLDRVYELSKTVKRDFDQKLVLAGNWYNGVGVGDCIKQGLMAATYGVGFKPPSRLELGPDPQKRGPHTAFDYESWDLQGGISTAPVRIVELQLDRDSWN</sequence>
<gene>
    <name evidence="13" type="ORF">N7469_010311</name>
</gene>
<comment type="catalytic activity">
    <reaction evidence="10 11">
        <text>protoporphyrinogen IX + 3 O2 = protoporphyrin IX + 3 H2O2</text>
        <dbReference type="Rhea" id="RHEA:25576"/>
        <dbReference type="ChEBI" id="CHEBI:15379"/>
        <dbReference type="ChEBI" id="CHEBI:16240"/>
        <dbReference type="ChEBI" id="CHEBI:57306"/>
        <dbReference type="ChEBI" id="CHEBI:57307"/>
        <dbReference type="EC" id="1.3.3.4"/>
    </reaction>
</comment>
<feature type="domain" description="Amine oxidase" evidence="12">
    <location>
        <begin position="37"/>
        <end position="580"/>
    </location>
</feature>
<evidence type="ECO:0000259" key="12">
    <source>
        <dbReference type="Pfam" id="PF01593"/>
    </source>
</evidence>
<dbReference type="GO" id="GO:0005743">
    <property type="term" value="C:mitochondrial inner membrane"/>
    <property type="evidence" value="ECO:0007669"/>
    <property type="project" value="UniProtKB-SubCell"/>
</dbReference>
<comment type="caution">
    <text evidence="13">The sequence shown here is derived from an EMBL/GenBank/DDBJ whole genome shotgun (WGS) entry which is preliminary data.</text>
</comment>
<evidence type="ECO:0000256" key="2">
    <source>
        <dbReference type="ARBA" id="ARBA00005073"/>
    </source>
</evidence>
<evidence type="ECO:0000256" key="3">
    <source>
        <dbReference type="ARBA" id="ARBA00010551"/>
    </source>
</evidence>
<evidence type="ECO:0000256" key="9">
    <source>
        <dbReference type="ARBA" id="ARBA00023244"/>
    </source>
</evidence>
<comment type="function">
    <text evidence="1 11">Catalyzes the 6-electron oxidation of protoporphyrinogen-IX to form protoporphyrin-IX.</text>
</comment>
<dbReference type="EMBL" id="JAPQKT010000009">
    <property type="protein sequence ID" value="KAJ5221424.1"/>
    <property type="molecule type" value="Genomic_DNA"/>
</dbReference>
<dbReference type="SUPFAM" id="SSF51905">
    <property type="entry name" value="FAD/NAD(P)-binding domain"/>
    <property type="match status" value="1"/>
</dbReference>
<evidence type="ECO:0000256" key="11">
    <source>
        <dbReference type="RuleBase" id="RU367069"/>
    </source>
</evidence>
<dbReference type="NCBIfam" id="TIGR00562">
    <property type="entry name" value="proto_IX_ox"/>
    <property type="match status" value="1"/>
</dbReference>